<keyword evidence="2" id="KW-0560">Oxidoreductase</keyword>
<sequence length="249" mass="25834">MGTALVTGVGRRSSIGFAVARRLLDRGDRVVVQSWAPHDAEQPWGGDDLAAVLAELGDPPHVTVDLAEPGAPGELVAAARDAVGPLTTLVAAHARSAMGRLAEVTAAEVDLCFAVNARGSLLLTQAFAAQYEPAAGPGAVVLFTSGQHRGPMSRELPYAISKGAIQQMTLSLADELIDADVTVNCLNPGPTDTGWADPAEQDGVGRLMPRGRWNSPAEAAAVVAWLTGPDARSVTGQTIDAEGGFRRWA</sequence>
<accession>A0A098YFN4</accession>
<reference evidence="3 4" key="1">
    <citation type="submission" date="2014-07" db="EMBL/GenBank/DDBJ databases">
        <title>Biosystematic studies on Modestobacter strains isolated from extreme hyper-arid desert soil and from historic building.</title>
        <authorList>
            <person name="Bukarasam K."/>
            <person name="Bull A."/>
            <person name="Girard G."/>
            <person name="van Wezel G."/>
            <person name="Goodfellow M."/>
        </authorList>
    </citation>
    <scope>NUCLEOTIDE SEQUENCE [LARGE SCALE GENOMIC DNA]</scope>
    <source>
        <strain evidence="3 4">KNN45-2b</strain>
    </source>
</reference>
<dbReference type="Gene3D" id="3.40.50.720">
    <property type="entry name" value="NAD(P)-binding Rossmann-like Domain"/>
    <property type="match status" value="1"/>
</dbReference>
<dbReference type="Pfam" id="PF13561">
    <property type="entry name" value="adh_short_C2"/>
    <property type="match status" value="1"/>
</dbReference>
<dbReference type="SUPFAM" id="SSF51735">
    <property type="entry name" value="NAD(P)-binding Rossmann-fold domains"/>
    <property type="match status" value="1"/>
</dbReference>
<dbReference type="PROSITE" id="PS00061">
    <property type="entry name" value="ADH_SHORT"/>
    <property type="match status" value="1"/>
</dbReference>
<evidence type="ECO:0000313" key="4">
    <source>
        <dbReference type="Proteomes" id="UP000029713"/>
    </source>
</evidence>
<dbReference type="OrthoDB" id="9803333at2"/>
<dbReference type="PANTHER" id="PTHR48107:SF7">
    <property type="entry name" value="RE15974P"/>
    <property type="match status" value="1"/>
</dbReference>
<dbReference type="AlphaFoldDB" id="A0A098YFN4"/>
<dbReference type="InterPro" id="IPR036291">
    <property type="entry name" value="NAD(P)-bd_dom_sf"/>
</dbReference>
<dbReference type="RefSeq" id="WP_036332672.1">
    <property type="nucleotide sequence ID" value="NZ_JPMX01000003.1"/>
</dbReference>
<evidence type="ECO:0000256" key="1">
    <source>
        <dbReference type="ARBA" id="ARBA00006484"/>
    </source>
</evidence>
<comment type="similarity">
    <text evidence="1">Belongs to the short-chain dehydrogenases/reductases (SDR) family.</text>
</comment>
<gene>
    <name evidence="3" type="ORF">IN07_01050</name>
</gene>
<dbReference type="Proteomes" id="UP000029713">
    <property type="component" value="Unassembled WGS sequence"/>
</dbReference>
<name>A0A098YFN4_9ACTN</name>
<proteinExistence type="inferred from homology"/>
<protein>
    <submittedName>
        <fullName evidence="3">3-ketoacyl-ACP reductase</fullName>
    </submittedName>
</protein>
<dbReference type="CDD" id="cd05233">
    <property type="entry name" value="SDR_c"/>
    <property type="match status" value="1"/>
</dbReference>
<dbReference type="InterPro" id="IPR020904">
    <property type="entry name" value="Sc_DH/Rdtase_CS"/>
</dbReference>
<dbReference type="InterPro" id="IPR002347">
    <property type="entry name" value="SDR_fam"/>
</dbReference>
<dbReference type="PRINTS" id="PR00081">
    <property type="entry name" value="GDHRDH"/>
</dbReference>
<dbReference type="EMBL" id="JPMX01000003">
    <property type="protein sequence ID" value="KGH48586.1"/>
    <property type="molecule type" value="Genomic_DNA"/>
</dbReference>
<dbReference type="GO" id="GO:0016614">
    <property type="term" value="F:oxidoreductase activity, acting on CH-OH group of donors"/>
    <property type="evidence" value="ECO:0007669"/>
    <property type="project" value="UniProtKB-ARBA"/>
</dbReference>
<evidence type="ECO:0000313" key="3">
    <source>
        <dbReference type="EMBL" id="KGH48586.1"/>
    </source>
</evidence>
<dbReference type="PANTHER" id="PTHR48107">
    <property type="entry name" value="NADPH-DEPENDENT ALDEHYDE REDUCTASE-LIKE PROTEIN, CHLOROPLASTIC-RELATED"/>
    <property type="match status" value="1"/>
</dbReference>
<organism evidence="3 4">
    <name type="scientific">Modestobacter caceresii</name>
    <dbReference type="NCBI Taxonomy" id="1522368"/>
    <lineage>
        <taxon>Bacteria</taxon>
        <taxon>Bacillati</taxon>
        <taxon>Actinomycetota</taxon>
        <taxon>Actinomycetes</taxon>
        <taxon>Geodermatophilales</taxon>
        <taxon>Geodermatophilaceae</taxon>
        <taxon>Modestobacter</taxon>
    </lineage>
</organism>
<evidence type="ECO:0000256" key="2">
    <source>
        <dbReference type="ARBA" id="ARBA00023002"/>
    </source>
</evidence>
<dbReference type="STRING" id="1522368.IN07_01050"/>
<keyword evidence="4" id="KW-1185">Reference proteome</keyword>
<comment type="caution">
    <text evidence="3">The sequence shown here is derived from an EMBL/GenBank/DDBJ whole genome shotgun (WGS) entry which is preliminary data.</text>
</comment>